<keyword evidence="2" id="KW-1185">Reference proteome</keyword>
<evidence type="ECO:0000313" key="1">
    <source>
        <dbReference type="EMBL" id="PVD37023.1"/>
    </source>
</evidence>
<organism evidence="1 2">
    <name type="scientific">Pomacea canaliculata</name>
    <name type="common">Golden apple snail</name>
    <dbReference type="NCBI Taxonomy" id="400727"/>
    <lineage>
        <taxon>Eukaryota</taxon>
        <taxon>Metazoa</taxon>
        <taxon>Spiralia</taxon>
        <taxon>Lophotrochozoa</taxon>
        <taxon>Mollusca</taxon>
        <taxon>Gastropoda</taxon>
        <taxon>Caenogastropoda</taxon>
        <taxon>Architaenioglossa</taxon>
        <taxon>Ampullarioidea</taxon>
        <taxon>Ampullariidae</taxon>
        <taxon>Pomacea</taxon>
    </lineage>
</organism>
<sequence length="141" mass="15831">MDGCKKETSAPSIGLATLSADHVQTVSTLLSATKVNICIIITVLSDTVVQDHQESLDLSEPSPAIMEQFMVSKARELFQLCDTEEKGFITKRDMQRLKNDLPVSPEQLEIVFDSLDIFANVTFFNRWFSSPEKRHVAVKKN</sequence>
<evidence type="ECO:0008006" key="3">
    <source>
        <dbReference type="Google" id="ProtNLM"/>
    </source>
</evidence>
<dbReference type="InterPro" id="IPR011992">
    <property type="entry name" value="EF-hand-dom_pair"/>
</dbReference>
<dbReference type="EMBL" id="PZQS01000002">
    <property type="protein sequence ID" value="PVD37023.1"/>
    <property type="molecule type" value="Genomic_DNA"/>
</dbReference>
<evidence type="ECO:0000313" key="2">
    <source>
        <dbReference type="Proteomes" id="UP000245119"/>
    </source>
</evidence>
<proteinExistence type="predicted"/>
<dbReference type="AlphaFoldDB" id="A0A2T7PUC1"/>
<dbReference type="Gene3D" id="1.10.238.10">
    <property type="entry name" value="EF-hand"/>
    <property type="match status" value="1"/>
</dbReference>
<reference evidence="1 2" key="1">
    <citation type="submission" date="2018-04" db="EMBL/GenBank/DDBJ databases">
        <title>The genome of golden apple snail Pomacea canaliculata provides insight into stress tolerance and invasive adaptation.</title>
        <authorList>
            <person name="Liu C."/>
            <person name="Liu B."/>
            <person name="Ren Y."/>
            <person name="Zhang Y."/>
            <person name="Wang H."/>
            <person name="Li S."/>
            <person name="Jiang F."/>
            <person name="Yin L."/>
            <person name="Zhang G."/>
            <person name="Qian W."/>
            <person name="Fan W."/>
        </authorList>
    </citation>
    <scope>NUCLEOTIDE SEQUENCE [LARGE SCALE GENOMIC DNA]</scope>
    <source>
        <strain evidence="1">SZHN2017</strain>
        <tissue evidence="1">Muscle</tissue>
    </source>
</reference>
<dbReference type="SUPFAM" id="SSF47473">
    <property type="entry name" value="EF-hand"/>
    <property type="match status" value="1"/>
</dbReference>
<dbReference type="STRING" id="400727.A0A2T7PUC1"/>
<comment type="caution">
    <text evidence="1">The sequence shown here is derived from an EMBL/GenBank/DDBJ whole genome shotgun (WGS) entry which is preliminary data.</text>
</comment>
<name>A0A2T7PUC1_POMCA</name>
<accession>A0A2T7PUC1</accession>
<dbReference type="Proteomes" id="UP000245119">
    <property type="component" value="Linkage Group LG2"/>
</dbReference>
<dbReference type="OrthoDB" id="9989112at2759"/>
<gene>
    <name evidence="1" type="ORF">C0Q70_04016</name>
</gene>
<protein>
    <recommendedName>
        <fullName evidence="3">EF-hand domain-containing protein</fullName>
    </recommendedName>
</protein>